<dbReference type="Proteomes" id="UP000302139">
    <property type="component" value="Unassembled WGS sequence"/>
</dbReference>
<proteinExistence type="predicted"/>
<feature type="compositionally biased region" description="Basic and acidic residues" evidence="1">
    <location>
        <begin position="1"/>
        <end position="11"/>
    </location>
</feature>
<accession>A0A4D4MHY8</accession>
<sequence>MTVHEEDRPKTETTGQVLGTTDEARPGEPSGSGRTLREALEEAGVRPDDFQKSEKEK</sequence>
<reference evidence="2 5" key="2">
    <citation type="submission" date="2019-04" db="EMBL/GenBank/DDBJ databases">
        <title>Draft genome sequences of Streptomyces avermitilis NBRC 14893.</title>
        <authorList>
            <person name="Komaki H."/>
            <person name="Tamura T."/>
            <person name="Hosoyama A."/>
        </authorList>
    </citation>
    <scope>NUCLEOTIDE SEQUENCE [LARGE SCALE GENOMIC DNA]</scope>
    <source>
        <strain evidence="2 5">NBRC 14893</strain>
    </source>
</reference>
<evidence type="ECO:0000313" key="4">
    <source>
        <dbReference type="Proteomes" id="UP000299211"/>
    </source>
</evidence>
<reference evidence="3 4" key="1">
    <citation type="submission" date="2019-04" db="EMBL/GenBank/DDBJ databases">
        <title>Draft genome sequences of Streptomyces avermitilis ATCC 31267.</title>
        <authorList>
            <person name="Komaki H."/>
            <person name="Tamura T."/>
            <person name="Hosoyama A."/>
        </authorList>
    </citation>
    <scope>NUCLEOTIDE SEQUENCE [LARGE SCALE GENOMIC DNA]</scope>
    <source>
        <strain evidence="3 4">ATCC 31267</strain>
    </source>
</reference>
<evidence type="ECO:0000313" key="3">
    <source>
        <dbReference type="EMBL" id="GDY71620.1"/>
    </source>
</evidence>
<feature type="region of interest" description="Disordered" evidence="1">
    <location>
        <begin position="1"/>
        <end position="57"/>
    </location>
</feature>
<protein>
    <submittedName>
        <fullName evidence="3">Uncharacterized protein</fullName>
    </submittedName>
</protein>
<dbReference type="RefSeq" id="WP_169788651.1">
    <property type="nucleotide sequence ID" value="NZ_BAABTN010000147.1"/>
</dbReference>
<evidence type="ECO:0000256" key="1">
    <source>
        <dbReference type="SAM" id="MobiDB-lite"/>
    </source>
</evidence>
<feature type="compositionally biased region" description="Basic and acidic residues" evidence="1">
    <location>
        <begin position="35"/>
        <end position="57"/>
    </location>
</feature>
<dbReference type="AlphaFoldDB" id="A0A4D4MHY8"/>
<evidence type="ECO:0000313" key="2">
    <source>
        <dbReference type="EMBL" id="GDY68043.1"/>
    </source>
</evidence>
<dbReference type="Proteomes" id="UP000299211">
    <property type="component" value="Unassembled WGS sequence"/>
</dbReference>
<gene>
    <name evidence="2" type="ORF">SAV14893_074360</name>
    <name evidence="3" type="ORF">SAV31267_011050</name>
</gene>
<comment type="caution">
    <text evidence="3">The sequence shown here is derived from an EMBL/GenBank/DDBJ whole genome shotgun (WGS) entry which is preliminary data.</text>
</comment>
<dbReference type="EMBL" id="BJHY01000001">
    <property type="protein sequence ID" value="GDY71620.1"/>
    <property type="molecule type" value="Genomic_DNA"/>
</dbReference>
<evidence type="ECO:0000313" key="5">
    <source>
        <dbReference type="Proteomes" id="UP000302139"/>
    </source>
</evidence>
<organism evidence="3 4">
    <name type="scientific">Streptomyces avermitilis</name>
    <dbReference type="NCBI Taxonomy" id="33903"/>
    <lineage>
        <taxon>Bacteria</taxon>
        <taxon>Bacillati</taxon>
        <taxon>Actinomycetota</taxon>
        <taxon>Actinomycetes</taxon>
        <taxon>Kitasatosporales</taxon>
        <taxon>Streptomycetaceae</taxon>
        <taxon>Streptomyces</taxon>
    </lineage>
</organism>
<dbReference type="EMBL" id="BJHX01000001">
    <property type="protein sequence ID" value="GDY68043.1"/>
    <property type="molecule type" value="Genomic_DNA"/>
</dbReference>
<name>A0A4D4MHY8_STRAX</name>